<dbReference type="InterPro" id="IPR028098">
    <property type="entry name" value="Glyco_trans_4-like_N"/>
</dbReference>
<dbReference type="Gene3D" id="3.40.50.2000">
    <property type="entry name" value="Glycogen Phosphorylase B"/>
    <property type="match status" value="2"/>
</dbReference>
<protein>
    <submittedName>
        <fullName evidence="4">Glycosyl transferase group 1</fullName>
    </submittedName>
</protein>
<dbReference type="InterPro" id="IPR001296">
    <property type="entry name" value="Glyco_trans_1"/>
</dbReference>
<dbReference type="GO" id="GO:0016757">
    <property type="term" value="F:glycosyltransferase activity"/>
    <property type="evidence" value="ECO:0007669"/>
    <property type="project" value="TreeGrafter"/>
</dbReference>
<accession>A0A1V1PAT8</accession>
<sequence length="412" mass="46773">MKNKRYRICFLSYRSNPHCGGQGVYIKHLTRALNDLGHRVDVISGPPYPELSQNIRLIKLKSLDLYNPSDLFRTPQPQELQSCINLYEWLSVCSMGFPEPTSFGFRAYHYLRKRIHQYDIVHDNQCLSYGIYGISRLKPLVATIHHPMTVDRRIAIQTAPNFLRKLQAIRWYSFIGMQIRVARKLKQIITVSQCAAADIHQEFGIPRKQFSVVPNGIDIHSFKPIPGIQRDPCRILTTNSADMPLKGLKYLLDAVDELRLKYPIHLYVVGSPKPDGIIEEHIRQKQLQSNVHFLGRIDQHTYNIQYAKAGMAVIPSLYEGFGLPAGEAMACAVPLISTRGGALPEVVGNAGILVEPGNTKKLVSKIQYLIDHPVAAEKLGQSGYKRVHQEFTWNKAAEKVIDVYSRLNRVRP</sequence>
<dbReference type="PANTHER" id="PTHR46401:SF2">
    <property type="entry name" value="GLYCOSYLTRANSFERASE WBBK-RELATED"/>
    <property type="match status" value="1"/>
</dbReference>
<name>A0A1V1PAT8_9BACT</name>
<dbReference type="SUPFAM" id="SSF53756">
    <property type="entry name" value="UDP-Glycosyltransferase/glycogen phosphorylase"/>
    <property type="match status" value="1"/>
</dbReference>
<evidence type="ECO:0000259" key="2">
    <source>
        <dbReference type="Pfam" id="PF00534"/>
    </source>
</evidence>
<dbReference type="GO" id="GO:0009103">
    <property type="term" value="P:lipopolysaccharide biosynthetic process"/>
    <property type="evidence" value="ECO:0007669"/>
    <property type="project" value="TreeGrafter"/>
</dbReference>
<evidence type="ECO:0000256" key="1">
    <source>
        <dbReference type="ARBA" id="ARBA00022679"/>
    </source>
</evidence>
<evidence type="ECO:0000313" key="5">
    <source>
        <dbReference type="Proteomes" id="UP000189670"/>
    </source>
</evidence>
<dbReference type="PANTHER" id="PTHR46401">
    <property type="entry name" value="GLYCOSYLTRANSFERASE WBBK-RELATED"/>
    <property type="match status" value="1"/>
</dbReference>
<dbReference type="Pfam" id="PF13439">
    <property type="entry name" value="Glyco_transf_4"/>
    <property type="match status" value="1"/>
</dbReference>
<dbReference type="Proteomes" id="UP000189670">
    <property type="component" value="Unassembled WGS sequence"/>
</dbReference>
<gene>
    <name evidence="4" type="ORF">OMM_02045</name>
</gene>
<proteinExistence type="predicted"/>
<dbReference type="EMBL" id="ATBP01000193">
    <property type="protein sequence ID" value="ETR72022.1"/>
    <property type="molecule type" value="Genomic_DNA"/>
</dbReference>
<dbReference type="CDD" id="cd03801">
    <property type="entry name" value="GT4_PimA-like"/>
    <property type="match status" value="1"/>
</dbReference>
<feature type="domain" description="Glycosyl transferase family 1" evidence="2">
    <location>
        <begin position="244"/>
        <end position="386"/>
    </location>
</feature>
<feature type="domain" description="Glycosyltransferase subfamily 4-like N-terminal" evidence="3">
    <location>
        <begin position="20"/>
        <end position="219"/>
    </location>
</feature>
<reference evidence="5" key="1">
    <citation type="submission" date="2012-11" db="EMBL/GenBank/DDBJ databases">
        <authorList>
            <person name="Lucero-Rivera Y.E."/>
            <person name="Tovar-Ramirez D."/>
        </authorList>
    </citation>
    <scope>NUCLEOTIDE SEQUENCE [LARGE SCALE GENOMIC DNA]</scope>
    <source>
        <strain evidence="5">Araruama</strain>
    </source>
</reference>
<evidence type="ECO:0000259" key="3">
    <source>
        <dbReference type="Pfam" id="PF13439"/>
    </source>
</evidence>
<organism evidence="4 5">
    <name type="scientific">Candidatus Magnetoglobus multicellularis str. Araruama</name>
    <dbReference type="NCBI Taxonomy" id="890399"/>
    <lineage>
        <taxon>Bacteria</taxon>
        <taxon>Pseudomonadati</taxon>
        <taxon>Thermodesulfobacteriota</taxon>
        <taxon>Desulfobacteria</taxon>
        <taxon>Desulfobacterales</taxon>
        <taxon>Desulfobacteraceae</taxon>
        <taxon>Candidatus Magnetoglobus</taxon>
    </lineage>
</organism>
<keyword evidence="1 4" id="KW-0808">Transferase</keyword>
<evidence type="ECO:0000313" key="4">
    <source>
        <dbReference type="EMBL" id="ETR72022.1"/>
    </source>
</evidence>
<dbReference type="AlphaFoldDB" id="A0A1V1PAT8"/>
<comment type="caution">
    <text evidence="4">The sequence shown here is derived from an EMBL/GenBank/DDBJ whole genome shotgun (WGS) entry which is preliminary data.</text>
</comment>
<dbReference type="Pfam" id="PF00534">
    <property type="entry name" value="Glycos_transf_1"/>
    <property type="match status" value="1"/>
</dbReference>